<dbReference type="RefSeq" id="WP_171778438.1">
    <property type="nucleotide sequence ID" value="NZ_CP045273.1"/>
</dbReference>
<accession>A0A6M6E7B9</accession>
<dbReference type="Proteomes" id="UP000501076">
    <property type="component" value="Plasmid pFDU301A"/>
</dbReference>
<dbReference type="SMART" id="SM00507">
    <property type="entry name" value="HNHc"/>
    <property type="match status" value="1"/>
</dbReference>
<proteinExistence type="predicted"/>
<protein>
    <recommendedName>
        <fullName evidence="1">HNH nuclease domain-containing protein</fullName>
    </recommendedName>
</protein>
<name>A0A6M6E7B9_PRIMG</name>
<gene>
    <name evidence="2" type="ORF">FDZ14_30635</name>
</gene>
<organism evidence="2 3">
    <name type="scientific">Priestia megaterium</name>
    <name type="common">Bacillus megaterium</name>
    <dbReference type="NCBI Taxonomy" id="1404"/>
    <lineage>
        <taxon>Bacteria</taxon>
        <taxon>Bacillati</taxon>
        <taxon>Bacillota</taxon>
        <taxon>Bacilli</taxon>
        <taxon>Bacillales</taxon>
        <taxon>Bacillaceae</taxon>
        <taxon>Priestia</taxon>
    </lineage>
</organism>
<sequence>MDIITPIAIGDVSTIVKRCLSCGENKHYSLFPRRKSKGKSKIDKPNRRKTHCIECTKIYQSNNQDILIKSYLEKNGIAPSVLVDFHIMDKLHNTTKDASIANKEKTFFGLYNNGLLIKRLGYRLLIRYLREGSCEISKDYPFIFIFKYPVTLESLKPYILKRDNFLCQYCGNRGNVIDHKEDGTLGGLNTLLNCVCSCEDCIRQRKKLRLSYTQFVNYKKLNKKITYNKNGIPIYRT</sequence>
<keyword evidence="2" id="KW-0614">Plasmid</keyword>
<geneLocation type="plasmid" evidence="3">
    <name>pfdu301a</name>
</geneLocation>
<evidence type="ECO:0000313" key="2">
    <source>
        <dbReference type="EMBL" id="QJX80447.1"/>
    </source>
</evidence>
<evidence type="ECO:0000313" key="3">
    <source>
        <dbReference type="Proteomes" id="UP000501076"/>
    </source>
</evidence>
<dbReference type="Gene3D" id="1.10.30.50">
    <property type="match status" value="1"/>
</dbReference>
<dbReference type="InterPro" id="IPR003615">
    <property type="entry name" value="HNH_nuc"/>
</dbReference>
<dbReference type="CDD" id="cd00085">
    <property type="entry name" value="HNHc"/>
    <property type="match status" value="1"/>
</dbReference>
<dbReference type="EMBL" id="CP045273">
    <property type="protein sequence ID" value="QJX80447.1"/>
    <property type="molecule type" value="Genomic_DNA"/>
</dbReference>
<evidence type="ECO:0000259" key="1">
    <source>
        <dbReference type="SMART" id="SM00507"/>
    </source>
</evidence>
<reference evidence="2 3" key="1">
    <citation type="submission" date="2019-10" db="EMBL/GenBank/DDBJ databases">
        <title>Complete genome sequences for adaption low water activity.</title>
        <authorList>
            <person name="Zhao L."/>
            <person name="Zhong J."/>
        </authorList>
    </citation>
    <scope>NUCLEOTIDE SEQUENCE [LARGE SCALE GENOMIC DNA]</scope>
    <source>
        <strain evidence="2 3">FDU301</strain>
        <plasmid evidence="3">pfdu301a</plasmid>
    </source>
</reference>
<dbReference type="AlphaFoldDB" id="A0A6M6E7B9"/>
<feature type="domain" description="HNH nuclease" evidence="1">
    <location>
        <begin position="154"/>
        <end position="203"/>
    </location>
</feature>